<dbReference type="Proteomes" id="UP000479710">
    <property type="component" value="Unassembled WGS sequence"/>
</dbReference>
<reference evidence="1 2" key="1">
    <citation type="submission" date="2019-11" db="EMBL/GenBank/DDBJ databases">
        <title>Whole genome sequence of Oryza granulata.</title>
        <authorList>
            <person name="Li W."/>
        </authorList>
    </citation>
    <scope>NUCLEOTIDE SEQUENCE [LARGE SCALE GENOMIC DNA]</scope>
    <source>
        <strain evidence="2">cv. Menghai</strain>
        <tissue evidence="1">Leaf</tissue>
    </source>
</reference>
<dbReference type="AlphaFoldDB" id="A0A6G1DUY2"/>
<name>A0A6G1DUY2_9ORYZ</name>
<feature type="non-terminal residue" evidence="1">
    <location>
        <position position="1"/>
    </location>
</feature>
<evidence type="ECO:0000313" key="1">
    <source>
        <dbReference type="EMBL" id="KAF0915914.1"/>
    </source>
</evidence>
<dbReference type="EMBL" id="SPHZ02000005">
    <property type="protein sequence ID" value="KAF0915914.1"/>
    <property type="molecule type" value="Genomic_DNA"/>
</dbReference>
<comment type="caution">
    <text evidence="1">The sequence shown here is derived from an EMBL/GenBank/DDBJ whole genome shotgun (WGS) entry which is preliminary data.</text>
</comment>
<gene>
    <name evidence="1" type="ORF">E2562_000557</name>
</gene>
<evidence type="ECO:0000313" key="2">
    <source>
        <dbReference type="Proteomes" id="UP000479710"/>
    </source>
</evidence>
<keyword evidence="2" id="KW-1185">Reference proteome</keyword>
<accession>A0A6G1DUY2</accession>
<proteinExistence type="predicted"/>
<sequence length="73" mass="8417">SDDQIYLDQIDEAHIFFANTTSRDVQFGFRLDYFSAWHLSCRIIQDSCSLDASSVGFFWPRVADQSIQVVFSC</sequence>
<organism evidence="1 2">
    <name type="scientific">Oryza meyeriana var. granulata</name>
    <dbReference type="NCBI Taxonomy" id="110450"/>
    <lineage>
        <taxon>Eukaryota</taxon>
        <taxon>Viridiplantae</taxon>
        <taxon>Streptophyta</taxon>
        <taxon>Embryophyta</taxon>
        <taxon>Tracheophyta</taxon>
        <taxon>Spermatophyta</taxon>
        <taxon>Magnoliopsida</taxon>
        <taxon>Liliopsida</taxon>
        <taxon>Poales</taxon>
        <taxon>Poaceae</taxon>
        <taxon>BOP clade</taxon>
        <taxon>Oryzoideae</taxon>
        <taxon>Oryzeae</taxon>
        <taxon>Oryzinae</taxon>
        <taxon>Oryza</taxon>
        <taxon>Oryza meyeriana</taxon>
    </lineage>
</organism>
<protein>
    <submittedName>
        <fullName evidence="1">Uncharacterized protein</fullName>
    </submittedName>
</protein>